<reference evidence="8" key="5">
    <citation type="journal article" date="2021" name="G3 (Bethesda)">
        <title>Aegilops tauschii genome assembly Aet v5.0 features greater sequence contiguity and improved annotation.</title>
        <authorList>
            <person name="Wang L."/>
            <person name="Zhu T."/>
            <person name="Rodriguez J.C."/>
            <person name="Deal K.R."/>
            <person name="Dubcovsky J."/>
            <person name="McGuire P.E."/>
            <person name="Lux T."/>
            <person name="Spannagl M."/>
            <person name="Mayer K.F.X."/>
            <person name="Baldrich P."/>
            <person name="Meyers B.C."/>
            <person name="Huo N."/>
            <person name="Gu Y.Q."/>
            <person name="Zhou H."/>
            <person name="Devos K.M."/>
            <person name="Bennetzen J.L."/>
            <person name="Unver T."/>
            <person name="Budak H."/>
            <person name="Gulick P.J."/>
            <person name="Galiba G."/>
            <person name="Kalapos B."/>
            <person name="Nelson D.R."/>
            <person name="Li P."/>
            <person name="You F.M."/>
            <person name="Luo M.C."/>
            <person name="Dvorak J."/>
        </authorList>
    </citation>
    <scope>NUCLEOTIDE SEQUENCE [LARGE SCALE GENOMIC DNA]</scope>
    <source>
        <strain evidence="8">cv. AL8/78</strain>
    </source>
</reference>
<evidence type="ECO:0000256" key="6">
    <source>
        <dbReference type="ARBA" id="ARBA00023136"/>
    </source>
</evidence>
<dbReference type="GO" id="GO:0005886">
    <property type="term" value="C:plasma membrane"/>
    <property type="evidence" value="ECO:0007669"/>
    <property type="project" value="UniProtKB-SubCell"/>
</dbReference>
<dbReference type="AlphaFoldDB" id="A0A453E4L6"/>
<dbReference type="Gramene" id="AET3Gv20222300.31">
    <property type="protein sequence ID" value="AET3Gv20222300.31"/>
    <property type="gene ID" value="AET3Gv20222300"/>
</dbReference>
<keyword evidence="4" id="KW-1133">Transmembrane helix</keyword>
<reference evidence="9" key="1">
    <citation type="journal article" date="2014" name="Science">
        <title>Ancient hybridizations among the ancestral genomes of bread wheat.</title>
        <authorList>
            <consortium name="International Wheat Genome Sequencing Consortium,"/>
            <person name="Marcussen T."/>
            <person name="Sandve S.R."/>
            <person name="Heier L."/>
            <person name="Spannagl M."/>
            <person name="Pfeifer M."/>
            <person name="Jakobsen K.S."/>
            <person name="Wulff B.B."/>
            <person name="Steuernagel B."/>
            <person name="Mayer K.F."/>
            <person name="Olsen O.A."/>
        </authorList>
    </citation>
    <scope>NUCLEOTIDE SEQUENCE [LARGE SCALE GENOMIC DNA]</scope>
    <source>
        <strain evidence="9">cv. AL8/78</strain>
    </source>
</reference>
<comment type="similarity">
    <text evidence="7">Belongs to the plant Proton pump-interactor protein family.</text>
</comment>
<reference evidence="8" key="4">
    <citation type="submission" date="2019-03" db="UniProtKB">
        <authorList>
            <consortium name="EnsemblPlants"/>
        </authorList>
    </citation>
    <scope>IDENTIFICATION</scope>
</reference>
<keyword evidence="5" id="KW-0175">Coiled coil</keyword>
<dbReference type="EnsemblPlants" id="AET3Gv20222300.17">
    <property type="protein sequence ID" value="AET3Gv20222300.17"/>
    <property type="gene ID" value="AET3Gv20222300"/>
</dbReference>
<dbReference type="OrthoDB" id="2195113at2759"/>
<dbReference type="EnsemblPlants" id="AET3Gv20222300.31">
    <property type="protein sequence ID" value="AET3Gv20222300.31"/>
    <property type="gene ID" value="AET3Gv20222300"/>
</dbReference>
<evidence type="ECO:0000256" key="3">
    <source>
        <dbReference type="ARBA" id="ARBA00022692"/>
    </source>
</evidence>
<evidence type="ECO:0000256" key="1">
    <source>
        <dbReference type="ARBA" id="ARBA00004162"/>
    </source>
</evidence>
<evidence type="ECO:0000256" key="5">
    <source>
        <dbReference type="ARBA" id="ARBA00023054"/>
    </source>
</evidence>
<evidence type="ECO:0000313" key="9">
    <source>
        <dbReference type="Proteomes" id="UP000015105"/>
    </source>
</evidence>
<reference evidence="8" key="3">
    <citation type="journal article" date="2017" name="Nature">
        <title>Genome sequence of the progenitor of the wheat D genome Aegilops tauschii.</title>
        <authorList>
            <person name="Luo M.C."/>
            <person name="Gu Y.Q."/>
            <person name="Puiu D."/>
            <person name="Wang H."/>
            <person name="Twardziok S.O."/>
            <person name="Deal K.R."/>
            <person name="Huo N."/>
            <person name="Zhu T."/>
            <person name="Wang L."/>
            <person name="Wang Y."/>
            <person name="McGuire P.E."/>
            <person name="Liu S."/>
            <person name="Long H."/>
            <person name="Ramasamy R.K."/>
            <person name="Rodriguez J.C."/>
            <person name="Van S.L."/>
            <person name="Yuan L."/>
            <person name="Wang Z."/>
            <person name="Xia Z."/>
            <person name="Xiao L."/>
            <person name="Anderson O.D."/>
            <person name="Ouyang S."/>
            <person name="Liang Y."/>
            <person name="Zimin A.V."/>
            <person name="Pertea G."/>
            <person name="Qi P."/>
            <person name="Bennetzen J.L."/>
            <person name="Dai X."/>
            <person name="Dawson M.W."/>
            <person name="Muller H.G."/>
            <person name="Kugler K."/>
            <person name="Rivarola-Duarte L."/>
            <person name="Spannagl M."/>
            <person name="Mayer K.F.X."/>
            <person name="Lu F.H."/>
            <person name="Bevan M.W."/>
            <person name="Leroy P."/>
            <person name="Li P."/>
            <person name="You F.M."/>
            <person name="Sun Q."/>
            <person name="Liu Z."/>
            <person name="Lyons E."/>
            <person name="Wicker T."/>
            <person name="Salzberg S.L."/>
            <person name="Devos K.M."/>
            <person name="Dvorak J."/>
        </authorList>
    </citation>
    <scope>NUCLEOTIDE SEQUENCE [LARGE SCALE GENOMIC DNA]</scope>
    <source>
        <strain evidence="8">cv. AL8/78</strain>
    </source>
</reference>
<accession>A0A453E4L6</accession>
<evidence type="ECO:0000256" key="4">
    <source>
        <dbReference type="ARBA" id="ARBA00022989"/>
    </source>
</evidence>
<keyword evidence="2" id="KW-1003">Cell membrane</keyword>
<dbReference type="InterPro" id="IPR055282">
    <property type="entry name" value="PPI1-4"/>
</dbReference>
<dbReference type="PANTHER" id="PTHR32219">
    <property type="entry name" value="RNA-BINDING PROTEIN YLMH-RELATED"/>
    <property type="match status" value="1"/>
</dbReference>
<keyword evidence="9" id="KW-1185">Reference proteome</keyword>
<comment type="subcellular location">
    <subcellularLocation>
        <location evidence="1">Cell membrane</location>
        <topology evidence="1">Single-pass membrane protein</topology>
    </subcellularLocation>
</comment>
<keyword evidence="6" id="KW-0472">Membrane</keyword>
<keyword evidence="3" id="KW-0812">Transmembrane</keyword>
<evidence type="ECO:0000313" key="8">
    <source>
        <dbReference type="EnsemblPlants" id="AET3Gv20222300.17"/>
    </source>
</evidence>
<organism evidence="8 9">
    <name type="scientific">Aegilops tauschii subsp. strangulata</name>
    <name type="common">Goatgrass</name>
    <dbReference type="NCBI Taxonomy" id="200361"/>
    <lineage>
        <taxon>Eukaryota</taxon>
        <taxon>Viridiplantae</taxon>
        <taxon>Streptophyta</taxon>
        <taxon>Embryophyta</taxon>
        <taxon>Tracheophyta</taxon>
        <taxon>Spermatophyta</taxon>
        <taxon>Magnoliopsida</taxon>
        <taxon>Liliopsida</taxon>
        <taxon>Poales</taxon>
        <taxon>Poaceae</taxon>
        <taxon>BOP clade</taxon>
        <taxon>Pooideae</taxon>
        <taxon>Triticodae</taxon>
        <taxon>Triticeae</taxon>
        <taxon>Triticinae</taxon>
        <taxon>Aegilops</taxon>
    </lineage>
</organism>
<evidence type="ECO:0000256" key="7">
    <source>
        <dbReference type="ARBA" id="ARBA00038080"/>
    </source>
</evidence>
<reference evidence="9" key="2">
    <citation type="journal article" date="2017" name="Nat. Plants">
        <title>The Aegilops tauschii genome reveals multiple impacts of transposons.</title>
        <authorList>
            <person name="Zhao G."/>
            <person name="Zou C."/>
            <person name="Li K."/>
            <person name="Wang K."/>
            <person name="Li T."/>
            <person name="Gao L."/>
            <person name="Zhang X."/>
            <person name="Wang H."/>
            <person name="Yang Z."/>
            <person name="Liu X."/>
            <person name="Jiang W."/>
            <person name="Mao L."/>
            <person name="Kong X."/>
            <person name="Jiao Y."/>
            <person name="Jia J."/>
        </authorList>
    </citation>
    <scope>NUCLEOTIDE SEQUENCE [LARGE SCALE GENOMIC DNA]</scope>
    <source>
        <strain evidence="9">cv. AL8/78</strain>
    </source>
</reference>
<proteinExistence type="inferred from homology"/>
<dbReference type="Proteomes" id="UP000015105">
    <property type="component" value="Chromosome 3D"/>
</dbReference>
<sequence length="144" mass="16126">MPKIMLCEQRVQACALLLKSLSMRLNQHISHESISLDEERRLVKEIKTLEKTRPRVSSKAAKQAKMQDIVVERDAIQDQVKIIIHGLKEGKAARSKIKVLGDKAMGVESCYELAQAAYSTSCCTRSSTWRPSSMGSSSMITWTT</sequence>
<evidence type="ECO:0000256" key="2">
    <source>
        <dbReference type="ARBA" id="ARBA00022475"/>
    </source>
</evidence>
<name>A0A453E4L6_AEGTS</name>
<dbReference type="PANTHER" id="PTHR32219:SF2">
    <property type="entry name" value="PROTON PUMP-INTERACTOR 1"/>
    <property type="match status" value="1"/>
</dbReference>
<dbReference type="Gramene" id="AET3Gv20222300.17">
    <property type="protein sequence ID" value="AET3Gv20222300.17"/>
    <property type="gene ID" value="AET3Gv20222300"/>
</dbReference>
<protein>
    <submittedName>
        <fullName evidence="8">Uncharacterized protein</fullName>
    </submittedName>
</protein>